<evidence type="ECO:0000313" key="1">
    <source>
        <dbReference type="EMBL" id="SDJ39935.1"/>
    </source>
</evidence>
<sequence length="64" mass="7153">MSPHILIDVALEGLADDDCPPGNEVLVQKIITGMLTDCLITIPEFHHYCERLVKILQRRGRLAA</sequence>
<organism evidence="1 2">
    <name type="scientific">Pseudomonas abietaniphila</name>
    <dbReference type="NCBI Taxonomy" id="89065"/>
    <lineage>
        <taxon>Bacteria</taxon>
        <taxon>Pseudomonadati</taxon>
        <taxon>Pseudomonadota</taxon>
        <taxon>Gammaproteobacteria</taxon>
        <taxon>Pseudomonadales</taxon>
        <taxon>Pseudomonadaceae</taxon>
        <taxon>Pseudomonas</taxon>
    </lineage>
</organism>
<dbReference type="Proteomes" id="UP000182894">
    <property type="component" value="Unassembled WGS sequence"/>
</dbReference>
<protein>
    <submittedName>
        <fullName evidence="1">Uncharacterized protein</fullName>
    </submittedName>
</protein>
<dbReference type="EMBL" id="FNCO01000028">
    <property type="protein sequence ID" value="SDJ39935.1"/>
    <property type="molecule type" value="Genomic_DNA"/>
</dbReference>
<proteinExistence type="predicted"/>
<dbReference type="STRING" id="89065.SAMN05216605_12855"/>
<dbReference type="OrthoDB" id="6945053at2"/>
<gene>
    <name evidence="1" type="ORF">SAMN05216605_12855</name>
</gene>
<dbReference type="AlphaFoldDB" id="A0A1G8TGA1"/>
<dbReference type="RefSeq" id="WP_074759092.1">
    <property type="nucleotide sequence ID" value="NZ_FNCO01000028.1"/>
</dbReference>
<accession>A0A1G8TGA1</accession>
<name>A0A1G8TGA1_9PSED</name>
<keyword evidence="2" id="KW-1185">Reference proteome</keyword>
<evidence type="ECO:0000313" key="2">
    <source>
        <dbReference type="Proteomes" id="UP000182894"/>
    </source>
</evidence>
<reference evidence="2" key="1">
    <citation type="submission" date="2016-10" db="EMBL/GenBank/DDBJ databases">
        <authorList>
            <person name="Varghese N."/>
            <person name="Submissions S."/>
        </authorList>
    </citation>
    <scope>NUCLEOTIDE SEQUENCE [LARGE SCALE GENOMIC DNA]</scope>
    <source>
        <strain evidence="2">ATCC 700689</strain>
    </source>
</reference>